<evidence type="ECO:0000313" key="2">
    <source>
        <dbReference type="Proteomes" id="UP000696485"/>
    </source>
</evidence>
<dbReference type="InterPro" id="IPR040415">
    <property type="entry name" value="SETD9"/>
</dbReference>
<reference evidence="1" key="1">
    <citation type="journal article" date="2020" name="Fungal Divers.">
        <title>Resolving the Mortierellaceae phylogeny through synthesis of multi-gene phylogenetics and phylogenomics.</title>
        <authorList>
            <person name="Vandepol N."/>
            <person name="Liber J."/>
            <person name="Desiro A."/>
            <person name="Na H."/>
            <person name="Kennedy M."/>
            <person name="Barry K."/>
            <person name="Grigoriev I.V."/>
            <person name="Miller A.N."/>
            <person name="O'Donnell K."/>
            <person name="Stajich J.E."/>
            <person name="Bonito G."/>
        </authorList>
    </citation>
    <scope>NUCLEOTIDE SEQUENCE</scope>
    <source>
        <strain evidence="1">NVP1</strain>
    </source>
</reference>
<protein>
    <submittedName>
        <fullName evidence="1">SET domain-containing protein 9</fullName>
    </submittedName>
</protein>
<sequence length="139" mass="15502">MKLMLKRLGVQTVKTSSQTLLPVDIYNNVKIPEFDPIHAQQALARFFSALKRSQESSDGATLQQIMKTQFGFWLEMHPSLIPNAGNGVYLRGGHADPGVIVAMYPGTLYRPGEAIFFNSLHNRYILKCNDGVYVDGKSN</sequence>
<dbReference type="PANTHER" id="PTHR33524:SF2">
    <property type="entry name" value="SET DOMAIN-CONTAINING PROTEIN 9"/>
    <property type="match status" value="1"/>
</dbReference>
<dbReference type="PANTHER" id="PTHR33524">
    <property type="entry name" value="C5ORF35"/>
    <property type="match status" value="1"/>
</dbReference>
<dbReference type="Proteomes" id="UP000696485">
    <property type="component" value="Unassembled WGS sequence"/>
</dbReference>
<accession>A0A9P5VI60</accession>
<organism evidence="1 2">
    <name type="scientific">Podila minutissima</name>
    <dbReference type="NCBI Taxonomy" id="64525"/>
    <lineage>
        <taxon>Eukaryota</taxon>
        <taxon>Fungi</taxon>
        <taxon>Fungi incertae sedis</taxon>
        <taxon>Mucoromycota</taxon>
        <taxon>Mortierellomycotina</taxon>
        <taxon>Mortierellomycetes</taxon>
        <taxon>Mortierellales</taxon>
        <taxon>Mortierellaceae</taxon>
        <taxon>Podila</taxon>
    </lineage>
</organism>
<dbReference type="AlphaFoldDB" id="A0A9P5VI60"/>
<gene>
    <name evidence="1" type="primary">SETD9</name>
    <name evidence="1" type="ORF">BG006_010528</name>
</gene>
<comment type="caution">
    <text evidence="1">The sequence shown here is derived from an EMBL/GenBank/DDBJ whole genome shotgun (WGS) entry which is preliminary data.</text>
</comment>
<dbReference type="EMBL" id="JAAAUY010000839">
    <property type="protein sequence ID" value="KAF9326001.1"/>
    <property type="molecule type" value="Genomic_DNA"/>
</dbReference>
<feature type="non-terminal residue" evidence="1">
    <location>
        <position position="139"/>
    </location>
</feature>
<keyword evidence="2" id="KW-1185">Reference proteome</keyword>
<evidence type="ECO:0000313" key="1">
    <source>
        <dbReference type="EMBL" id="KAF9326001.1"/>
    </source>
</evidence>
<name>A0A9P5VI60_9FUNG</name>
<proteinExistence type="predicted"/>